<reference evidence="2 3" key="2">
    <citation type="submission" date="2015-01" db="EMBL/GenBank/DDBJ databases">
        <title>Complete genome sequence of Pyrinomonas methylaliphatogenes type strain K22T.</title>
        <authorList>
            <person name="Lee K.C.Y."/>
            <person name="Power J.F."/>
            <person name="Dunfield P.F."/>
            <person name="Morgan X.C."/>
            <person name="Huttenhower C."/>
            <person name="Stott M.B."/>
        </authorList>
    </citation>
    <scope>NUCLEOTIDE SEQUENCE [LARGE SCALE GENOMIC DNA]</scope>
    <source>
        <strain evidence="2 3">K22</strain>
    </source>
</reference>
<dbReference type="SMART" id="SM00587">
    <property type="entry name" value="CHK"/>
    <property type="match status" value="1"/>
</dbReference>
<dbReference type="STRING" id="454194.PYK22_01337"/>
<protein>
    <submittedName>
        <fullName evidence="2">Aminoglycoside phosphotransferase</fullName>
    </submittedName>
</protein>
<dbReference type="Pfam" id="PF01636">
    <property type="entry name" value="APH"/>
    <property type="match status" value="1"/>
</dbReference>
<dbReference type="Gene3D" id="3.90.1200.10">
    <property type="match status" value="1"/>
</dbReference>
<evidence type="ECO:0000259" key="1">
    <source>
        <dbReference type="SMART" id="SM00587"/>
    </source>
</evidence>
<dbReference type="GO" id="GO:0016740">
    <property type="term" value="F:transferase activity"/>
    <property type="evidence" value="ECO:0007669"/>
    <property type="project" value="UniProtKB-KW"/>
</dbReference>
<organism evidence="2 3">
    <name type="scientific">Pyrinomonas methylaliphatogenes</name>
    <dbReference type="NCBI Taxonomy" id="454194"/>
    <lineage>
        <taxon>Bacteria</taxon>
        <taxon>Pseudomonadati</taxon>
        <taxon>Acidobacteriota</taxon>
        <taxon>Blastocatellia</taxon>
        <taxon>Blastocatellales</taxon>
        <taxon>Pyrinomonadaceae</taxon>
        <taxon>Pyrinomonas</taxon>
    </lineage>
</organism>
<dbReference type="EMBL" id="CBXV010000004">
    <property type="protein sequence ID" value="CDM65339.1"/>
    <property type="molecule type" value="Genomic_DNA"/>
</dbReference>
<dbReference type="Gene3D" id="3.30.200.20">
    <property type="entry name" value="Phosphorylase Kinase, domain 1"/>
    <property type="match status" value="1"/>
</dbReference>
<gene>
    <name evidence="2" type="ORF">PYK22_01337</name>
</gene>
<accession>A0A0B6WYF6</accession>
<dbReference type="InterPro" id="IPR011009">
    <property type="entry name" value="Kinase-like_dom_sf"/>
</dbReference>
<evidence type="ECO:0000313" key="2">
    <source>
        <dbReference type="EMBL" id="CDM65339.1"/>
    </source>
</evidence>
<dbReference type="Proteomes" id="UP000031518">
    <property type="component" value="Unassembled WGS sequence"/>
</dbReference>
<name>A0A0B6WYF6_9BACT</name>
<keyword evidence="3" id="KW-1185">Reference proteome</keyword>
<keyword evidence="2" id="KW-0808">Transferase</keyword>
<dbReference type="InterPro" id="IPR002575">
    <property type="entry name" value="Aminoglycoside_PTrfase"/>
</dbReference>
<reference evidence="2 3" key="1">
    <citation type="submission" date="2013-12" db="EMBL/GenBank/DDBJ databases">
        <authorList>
            <person name="Stott M."/>
        </authorList>
    </citation>
    <scope>NUCLEOTIDE SEQUENCE [LARGE SCALE GENOMIC DNA]</scope>
    <source>
        <strain evidence="2 3">K22</strain>
    </source>
</reference>
<evidence type="ECO:0000313" key="3">
    <source>
        <dbReference type="Proteomes" id="UP000031518"/>
    </source>
</evidence>
<feature type="domain" description="CHK kinase-like" evidence="1">
    <location>
        <begin position="101"/>
        <end position="277"/>
    </location>
</feature>
<dbReference type="AlphaFoldDB" id="A0A0B6WYF6"/>
<proteinExistence type="predicted"/>
<dbReference type="InterPro" id="IPR015897">
    <property type="entry name" value="CHK_kinase-like"/>
</dbReference>
<dbReference type="OrthoDB" id="9809275at2"/>
<sequence length="356" mass="40534">MKQSVSSTTEPQDIPARERLRLYLERSGCAVDASRIIALTPDASVRAYFRIPWHGATAVAAVYPEPFDPATHPFLDVTQLFAEAGLPVPQVIAVEGELGIIVQEDLGDRQLRNLLETASEDEREQRLEEAIGLIAQIQAATELAYARDSICSRLAFDEAKLSWELDFFYQHYFGSLRGEKLSDSEERRLKDELYELARELAARPRILCHRDFHVSNLMVDQRGRLRIIDHQDARMGPASYDLVSLLLDRQKAPPSLAELRERRLFFLEARASRGLPTIDPDEFAREFRLTTVQRGLKAVGTFSCQTAVYGRGRAYARFIRPTLEIVLQALEWLGRFPEIRRQIAARIKDPIELEVS</sequence>
<dbReference type="RefSeq" id="WP_041975325.1">
    <property type="nucleotide sequence ID" value="NZ_CBXV010000004.1"/>
</dbReference>
<dbReference type="SUPFAM" id="SSF56112">
    <property type="entry name" value="Protein kinase-like (PK-like)"/>
    <property type="match status" value="1"/>
</dbReference>